<evidence type="ECO:0000256" key="5">
    <source>
        <dbReference type="ARBA" id="ARBA00023163"/>
    </source>
</evidence>
<keyword evidence="2" id="KW-0902">Two-component regulatory system</keyword>
<dbReference type="Gene3D" id="1.10.10.10">
    <property type="entry name" value="Winged helix-like DNA-binding domain superfamily/Winged helix DNA-binding domain"/>
    <property type="match status" value="1"/>
</dbReference>
<dbReference type="InterPro" id="IPR016032">
    <property type="entry name" value="Sig_transdc_resp-reg_C-effctor"/>
</dbReference>
<dbReference type="CDD" id="cd18159">
    <property type="entry name" value="REC_OmpR_NsrR-like"/>
    <property type="match status" value="1"/>
</dbReference>
<dbReference type="InterPro" id="IPR001789">
    <property type="entry name" value="Sig_transdc_resp-reg_receiver"/>
</dbReference>
<dbReference type="CDD" id="cd00383">
    <property type="entry name" value="trans_reg_C"/>
    <property type="match status" value="1"/>
</dbReference>
<reference evidence="10 11" key="1">
    <citation type="submission" date="2016-10" db="EMBL/GenBank/DDBJ databases">
        <title>Paenibacillus species isolates.</title>
        <authorList>
            <person name="Beno S.M."/>
        </authorList>
    </citation>
    <scope>NUCLEOTIDE SEQUENCE [LARGE SCALE GENOMIC DNA]</scope>
    <source>
        <strain evidence="10 11">FSL H7-0918</strain>
    </source>
</reference>
<dbReference type="PROSITE" id="PS50110">
    <property type="entry name" value="RESPONSE_REGULATORY"/>
    <property type="match status" value="1"/>
</dbReference>
<name>A0AB36J7E9_9BACL</name>
<dbReference type="InterPro" id="IPR039420">
    <property type="entry name" value="WalR-like"/>
</dbReference>
<dbReference type="InterPro" id="IPR001867">
    <property type="entry name" value="OmpR/PhoB-type_DNA-bd"/>
</dbReference>
<dbReference type="Pfam" id="PF00072">
    <property type="entry name" value="Response_reg"/>
    <property type="match status" value="1"/>
</dbReference>
<dbReference type="EMBL" id="MPTO01000043">
    <property type="protein sequence ID" value="OME10964.1"/>
    <property type="molecule type" value="Genomic_DNA"/>
</dbReference>
<organism evidence="10 11">
    <name type="scientific">Paenibacillus odorifer</name>
    <dbReference type="NCBI Taxonomy" id="189426"/>
    <lineage>
        <taxon>Bacteria</taxon>
        <taxon>Bacillati</taxon>
        <taxon>Bacillota</taxon>
        <taxon>Bacilli</taxon>
        <taxon>Bacillales</taxon>
        <taxon>Paenibacillaceae</taxon>
        <taxon>Paenibacillus</taxon>
    </lineage>
</organism>
<evidence type="ECO:0000256" key="7">
    <source>
        <dbReference type="PROSITE-ProRule" id="PRU01091"/>
    </source>
</evidence>
<evidence type="ECO:0000256" key="6">
    <source>
        <dbReference type="PROSITE-ProRule" id="PRU00169"/>
    </source>
</evidence>
<dbReference type="GO" id="GO:0000156">
    <property type="term" value="F:phosphorelay response regulator activity"/>
    <property type="evidence" value="ECO:0007669"/>
    <property type="project" value="TreeGrafter"/>
</dbReference>
<dbReference type="PROSITE" id="PS51755">
    <property type="entry name" value="OMPR_PHOB"/>
    <property type="match status" value="1"/>
</dbReference>
<dbReference type="PANTHER" id="PTHR48111">
    <property type="entry name" value="REGULATOR OF RPOS"/>
    <property type="match status" value="1"/>
</dbReference>
<dbReference type="Proteomes" id="UP000187323">
    <property type="component" value="Unassembled WGS sequence"/>
</dbReference>
<keyword evidence="1 6" id="KW-0597">Phosphoprotein</keyword>
<evidence type="ECO:0000313" key="10">
    <source>
        <dbReference type="EMBL" id="OME10964.1"/>
    </source>
</evidence>
<dbReference type="GO" id="GO:0032993">
    <property type="term" value="C:protein-DNA complex"/>
    <property type="evidence" value="ECO:0007669"/>
    <property type="project" value="TreeGrafter"/>
</dbReference>
<sequence length="232" mass="26735">METILIIEDDAKLASLLSTYLSKYGFRTIIVEDFNRVLETFNESSADLILLDVNLPKYDGFYWCRQIRSLSLCPILFISARDSGMDQVMALENGGDDYITKPFHYEVVLAKIRSHIRRAYGSYSQTQEEHKLQSGGLILYPERYMIQYDGHTSELTQKEAVLLEALLLKEGRVVNRELLLDLMWKDQHFIDDNTLNVYITRVRKKLKDLGLGDIVETVRGAGYRLNVSKDTP</sequence>
<evidence type="ECO:0000313" key="11">
    <source>
        <dbReference type="Proteomes" id="UP000187323"/>
    </source>
</evidence>
<gene>
    <name evidence="10" type="ORF">BSK47_29975</name>
</gene>
<feature type="domain" description="OmpR/PhoB-type" evidence="9">
    <location>
        <begin position="129"/>
        <end position="227"/>
    </location>
</feature>
<evidence type="ECO:0000256" key="1">
    <source>
        <dbReference type="ARBA" id="ARBA00022553"/>
    </source>
</evidence>
<proteinExistence type="predicted"/>
<dbReference type="GO" id="GO:0006355">
    <property type="term" value="P:regulation of DNA-templated transcription"/>
    <property type="evidence" value="ECO:0007669"/>
    <property type="project" value="InterPro"/>
</dbReference>
<evidence type="ECO:0000256" key="3">
    <source>
        <dbReference type="ARBA" id="ARBA00023015"/>
    </source>
</evidence>
<dbReference type="Gene3D" id="6.10.250.690">
    <property type="match status" value="1"/>
</dbReference>
<dbReference type="RefSeq" id="WP_076138722.1">
    <property type="nucleotide sequence ID" value="NZ_MPTN01000047.1"/>
</dbReference>
<dbReference type="PANTHER" id="PTHR48111:SF31">
    <property type="entry name" value="TRANSCRIPTIONAL REGULATORY PROTEIN YXDJ"/>
    <property type="match status" value="1"/>
</dbReference>
<dbReference type="SUPFAM" id="SSF46894">
    <property type="entry name" value="C-terminal effector domain of the bipartite response regulators"/>
    <property type="match status" value="1"/>
</dbReference>
<dbReference type="Pfam" id="PF00486">
    <property type="entry name" value="Trans_reg_C"/>
    <property type="match status" value="1"/>
</dbReference>
<feature type="modified residue" description="4-aspartylphosphate" evidence="6">
    <location>
        <position position="52"/>
    </location>
</feature>
<feature type="domain" description="Response regulatory" evidence="8">
    <location>
        <begin position="3"/>
        <end position="116"/>
    </location>
</feature>
<dbReference type="InterPro" id="IPR011006">
    <property type="entry name" value="CheY-like_superfamily"/>
</dbReference>
<dbReference type="Gene3D" id="3.40.50.2300">
    <property type="match status" value="1"/>
</dbReference>
<keyword evidence="5" id="KW-0804">Transcription</keyword>
<keyword evidence="4 7" id="KW-0238">DNA-binding</keyword>
<comment type="caution">
    <text evidence="10">The sequence shown here is derived from an EMBL/GenBank/DDBJ whole genome shotgun (WGS) entry which is preliminary data.</text>
</comment>
<dbReference type="SMART" id="SM00862">
    <property type="entry name" value="Trans_reg_C"/>
    <property type="match status" value="1"/>
</dbReference>
<dbReference type="AlphaFoldDB" id="A0AB36J7E9"/>
<evidence type="ECO:0000256" key="2">
    <source>
        <dbReference type="ARBA" id="ARBA00023012"/>
    </source>
</evidence>
<dbReference type="GO" id="GO:0005829">
    <property type="term" value="C:cytosol"/>
    <property type="evidence" value="ECO:0007669"/>
    <property type="project" value="TreeGrafter"/>
</dbReference>
<dbReference type="GO" id="GO:0000976">
    <property type="term" value="F:transcription cis-regulatory region binding"/>
    <property type="evidence" value="ECO:0007669"/>
    <property type="project" value="TreeGrafter"/>
</dbReference>
<dbReference type="InterPro" id="IPR036388">
    <property type="entry name" value="WH-like_DNA-bd_sf"/>
</dbReference>
<evidence type="ECO:0000259" key="8">
    <source>
        <dbReference type="PROSITE" id="PS50110"/>
    </source>
</evidence>
<dbReference type="SUPFAM" id="SSF52172">
    <property type="entry name" value="CheY-like"/>
    <property type="match status" value="1"/>
</dbReference>
<accession>A0AB36J7E9</accession>
<feature type="DNA-binding region" description="OmpR/PhoB-type" evidence="7">
    <location>
        <begin position="129"/>
        <end position="227"/>
    </location>
</feature>
<keyword evidence="3" id="KW-0805">Transcription regulation</keyword>
<evidence type="ECO:0000259" key="9">
    <source>
        <dbReference type="PROSITE" id="PS51755"/>
    </source>
</evidence>
<evidence type="ECO:0000256" key="4">
    <source>
        <dbReference type="ARBA" id="ARBA00023125"/>
    </source>
</evidence>
<dbReference type="SMART" id="SM00448">
    <property type="entry name" value="REC"/>
    <property type="match status" value="1"/>
</dbReference>
<protein>
    <submittedName>
        <fullName evidence="10">DNA-binding response regulator</fullName>
    </submittedName>
</protein>